<accession>A0ABS7TAM8</accession>
<comment type="caution">
    <text evidence="4">The sequence shown here is derived from an EMBL/GenBank/DDBJ whole genome shotgun (WGS) entry which is preliminary data.</text>
</comment>
<evidence type="ECO:0000313" key="5">
    <source>
        <dbReference type="Proteomes" id="UP001430290"/>
    </source>
</evidence>
<keyword evidence="5" id="KW-1185">Reference proteome</keyword>
<feature type="compositionally biased region" description="Basic and acidic residues" evidence="1">
    <location>
        <begin position="44"/>
        <end position="56"/>
    </location>
</feature>
<evidence type="ECO:0000256" key="2">
    <source>
        <dbReference type="SAM" id="SignalP"/>
    </source>
</evidence>
<organism evidence="4 5">
    <name type="scientific">Thermomonas beijingensis</name>
    <dbReference type="NCBI Taxonomy" id="2872701"/>
    <lineage>
        <taxon>Bacteria</taxon>
        <taxon>Pseudomonadati</taxon>
        <taxon>Pseudomonadota</taxon>
        <taxon>Gammaproteobacteria</taxon>
        <taxon>Lysobacterales</taxon>
        <taxon>Lysobacteraceae</taxon>
        <taxon>Thermomonas</taxon>
    </lineage>
</organism>
<keyword evidence="2" id="KW-0732">Signal</keyword>
<proteinExistence type="predicted"/>
<feature type="signal peptide" evidence="2">
    <location>
        <begin position="1"/>
        <end position="22"/>
    </location>
</feature>
<dbReference type="InterPro" id="IPR025392">
    <property type="entry name" value="DUF4124"/>
</dbReference>
<feature type="domain" description="DUF4124" evidence="3">
    <location>
        <begin position="14"/>
        <end position="67"/>
    </location>
</feature>
<evidence type="ECO:0000259" key="3">
    <source>
        <dbReference type="Pfam" id="PF13511"/>
    </source>
</evidence>
<gene>
    <name evidence="4" type="ORF">K7B09_00800</name>
</gene>
<name>A0ABS7TAM8_9GAMM</name>
<feature type="chain" id="PRO_5045090075" evidence="2">
    <location>
        <begin position="23"/>
        <end position="129"/>
    </location>
</feature>
<feature type="region of interest" description="Disordered" evidence="1">
    <location>
        <begin position="32"/>
        <end position="58"/>
    </location>
</feature>
<sequence>MRIVSSLTCTLLLTLLAVPVLAQQQQRVYQWKDSSGVTHYTDTAPKESHKTRDIDVRTGTTAGATVAKSEESEQCTNARNNLARLQSSNAVGIDTNGDGKPDRNLTDAERKSQVTLNEAGVKAFCTPAK</sequence>
<evidence type="ECO:0000256" key="1">
    <source>
        <dbReference type="SAM" id="MobiDB-lite"/>
    </source>
</evidence>
<dbReference type="RefSeq" id="WP_223625652.1">
    <property type="nucleotide sequence ID" value="NZ_JAIQDJ010000001.1"/>
</dbReference>
<dbReference type="EMBL" id="JAIQDJ010000001">
    <property type="protein sequence ID" value="MBZ4184861.1"/>
    <property type="molecule type" value="Genomic_DNA"/>
</dbReference>
<protein>
    <submittedName>
        <fullName evidence="4">DUF4124 domain-containing protein</fullName>
    </submittedName>
</protein>
<evidence type="ECO:0000313" key="4">
    <source>
        <dbReference type="EMBL" id="MBZ4184861.1"/>
    </source>
</evidence>
<reference evidence="4" key="1">
    <citation type="submission" date="2021-09" db="EMBL/GenBank/DDBJ databases">
        <authorList>
            <person name="Wu T."/>
            <person name="Guo S.Z."/>
        </authorList>
    </citation>
    <scope>NUCLEOTIDE SEQUENCE</scope>
    <source>
        <strain evidence="4">RSS-23</strain>
    </source>
</reference>
<feature type="compositionally biased region" description="Basic and acidic residues" evidence="1">
    <location>
        <begin position="97"/>
        <end position="112"/>
    </location>
</feature>
<feature type="region of interest" description="Disordered" evidence="1">
    <location>
        <begin position="86"/>
        <end position="112"/>
    </location>
</feature>
<dbReference type="Proteomes" id="UP001430290">
    <property type="component" value="Unassembled WGS sequence"/>
</dbReference>
<feature type="compositionally biased region" description="Polar residues" evidence="1">
    <location>
        <begin position="32"/>
        <end position="41"/>
    </location>
</feature>
<dbReference type="Pfam" id="PF13511">
    <property type="entry name" value="DUF4124"/>
    <property type="match status" value="1"/>
</dbReference>